<keyword evidence="2" id="KW-1133">Transmembrane helix</keyword>
<gene>
    <name evidence="3" type="ORF">GS660_07805</name>
</gene>
<sequence length="93" mass="9935">MRSSRPDSPSGHPDPALRPRPAQYLALWAGLLAALSLWRIGLWPLLPFALALVALALHRLAGQLNLPQGTRDTAHGRLPPIPRPGTRPSGAGN</sequence>
<evidence type="ECO:0000256" key="2">
    <source>
        <dbReference type="SAM" id="Phobius"/>
    </source>
</evidence>
<feature type="transmembrane region" description="Helical" evidence="2">
    <location>
        <begin position="44"/>
        <end position="61"/>
    </location>
</feature>
<proteinExistence type="predicted"/>
<dbReference type="RefSeq" id="WP_161345179.1">
    <property type="nucleotide sequence ID" value="NZ_BMGW01000004.1"/>
</dbReference>
<keyword evidence="4" id="KW-1185">Reference proteome</keyword>
<keyword evidence="2" id="KW-0812">Transmembrane</keyword>
<evidence type="ECO:0000256" key="1">
    <source>
        <dbReference type="SAM" id="MobiDB-lite"/>
    </source>
</evidence>
<dbReference type="EMBL" id="WWNR01000004">
    <property type="protein sequence ID" value="MZQ89002.1"/>
    <property type="molecule type" value="Genomic_DNA"/>
</dbReference>
<evidence type="ECO:0000313" key="4">
    <source>
        <dbReference type="Proteomes" id="UP000477083"/>
    </source>
</evidence>
<feature type="region of interest" description="Disordered" evidence="1">
    <location>
        <begin position="67"/>
        <end position="93"/>
    </location>
</feature>
<name>A0A6L8VHI5_9RHOB</name>
<evidence type="ECO:0000313" key="3">
    <source>
        <dbReference type="EMBL" id="MZQ89002.1"/>
    </source>
</evidence>
<dbReference type="Proteomes" id="UP000477083">
    <property type="component" value="Unassembled WGS sequence"/>
</dbReference>
<accession>A0A6L8VHI5</accession>
<organism evidence="3 4">
    <name type="scientific">Frigidibacter albus</name>
    <dbReference type="NCBI Taxonomy" id="1465486"/>
    <lineage>
        <taxon>Bacteria</taxon>
        <taxon>Pseudomonadati</taxon>
        <taxon>Pseudomonadota</taxon>
        <taxon>Alphaproteobacteria</taxon>
        <taxon>Rhodobacterales</taxon>
        <taxon>Paracoccaceae</taxon>
        <taxon>Frigidibacter</taxon>
    </lineage>
</organism>
<keyword evidence="2" id="KW-0472">Membrane</keyword>
<reference evidence="3 4" key="1">
    <citation type="submission" date="2020-01" db="EMBL/GenBank/DDBJ databases">
        <title>Frigidibacter albus SP32T (=CGMCC 1.13995T).</title>
        <authorList>
            <person name="Liao X."/>
        </authorList>
    </citation>
    <scope>NUCLEOTIDE SEQUENCE [LARGE SCALE GENOMIC DNA]</scope>
    <source>
        <strain evidence="3 4">SP32</strain>
    </source>
</reference>
<comment type="caution">
    <text evidence="3">The sequence shown here is derived from an EMBL/GenBank/DDBJ whole genome shotgun (WGS) entry which is preliminary data.</text>
</comment>
<protein>
    <submittedName>
        <fullName evidence="3">Uncharacterized protein</fullName>
    </submittedName>
</protein>
<dbReference type="AlphaFoldDB" id="A0A6L8VHI5"/>